<dbReference type="OrthoDB" id="6287648at2759"/>
<organism evidence="3 4">
    <name type="scientific">Paragonimus heterotremus</name>
    <dbReference type="NCBI Taxonomy" id="100268"/>
    <lineage>
        <taxon>Eukaryota</taxon>
        <taxon>Metazoa</taxon>
        <taxon>Spiralia</taxon>
        <taxon>Lophotrochozoa</taxon>
        <taxon>Platyhelminthes</taxon>
        <taxon>Trematoda</taxon>
        <taxon>Digenea</taxon>
        <taxon>Plagiorchiida</taxon>
        <taxon>Troglotremata</taxon>
        <taxon>Troglotrematidae</taxon>
        <taxon>Paragonimus</taxon>
    </lineage>
</organism>
<feature type="region of interest" description="Disordered" evidence="2">
    <location>
        <begin position="72"/>
        <end position="98"/>
    </location>
</feature>
<dbReference type="EMBL" id="LUCH01008572">
    <property type="protein sequence ID" value="KAF5396293.1"/>
    <property type="molecule type" value="Genomic_DNA"/>
</dbReference>
<proteinExistence type="predicted"/>
<name>A0A8J4WDZ7_9TREM</name>
<gene>
    <name evidence="3" type="ORF">PHET_10856</name>
</gene>
<dbReference type="AlphaFoldDB" id="A0A8J4WDZ7"/>
<sequence length="110" mass="12508">MLTSEQNELPADLPGGQPQFQLTRSTDTLESRVASLKLANQQLRAEVEAACRAVRRLPRELKQNLQPVLEITKSRTRRSHEVSLHSMNDPTISHKLDEHKSFYGKEAYPS</sequence>
<accession>A0A8J4WDZ7</accession>
<comment type="caution">
    <text evidence="3">The sequence shown here is derived from an EMBL/GenBank/DDBJ whole genome shotgun (WGS) entry which is preliminary data.</text>
</comment>
<keyword evidence="4" id="KW-1185">Reference proteome</keyword>
<evidence type="ECO:0000313" key="3">
    <source>
        <dbReference type="EMBL" id="KAF5396293.1"/>
    </source>
</evidence>
<feature type="coiled-coil region" evidence="1">
    <location>
        <begin position="26"/>
        <end position="53"/>
    </location>
</feature>
<dbReference type="Proteomes" id="UP000748531">
    <property type="component" value="Unassembled WGS sequence"/>
</dbReference>
<keyword evidence="1" id="KW-0175">Coiled coil</keyword>
<feature type="region of interest" description="Disordered" evidence="2">
    <location>
        <begin position="1"/>
        <end position="26"/>
    </location>
</feature>
<evidence type="ECO:0000256" key="2">
    <source>
        <dbReference type="SAM" id="MobiDB-lite"/>
    </source>
</evidence>
<reference evidence="3" key="1">
    <citation type="submission" date="2019-05" db="EMBL/GenBank/DDBJ databases">
        <title>Annotation for the trematode Paragonimus heterotremus.</title>
        <authorList>
            <person name="Choi Y.-J."/>
        </authorList>
    </citation>
    <scope>NUCLEOTIDE SEQUENCE</scope>
    <source>
        <strain evidence="3">LC</strain>
    </source>
</reference>
<protein>
    <submittedName>
        <fullName evidence="3">Uncharacterized protein</fullName>
    </submittedName>
</protein>
<evidence type="ECO:0000256" key="1">
    <source>
        <dbReference type="SAM" id="Coils"/>
    </source>
</evidence>
<evidence type="ECO:0000313" key="4">
    <source>
        <dbReference type="Proteomes" id="UP000748531"/>
    </source>
</evidence>